<dbReference type="EMBL" id="QFQS01000001">
    <property type="protein sequence ID" value="PZQ99686.1"/>
    <property type="molecule type" value="Genomic_DNA"/>
</dbReference>
<sequence>MTLSTPLDAAFTAMSADPEADQLRLRFYQRVADSELFLLLEGEPDGDAVTPQIFDIKEGPVVLAFDREERLAAFVGAPAAYASLPGRTVAEQLAGKGIGIGLNLGVAPSSYLIPADAVDWLADMLAQGPAQVEATPIVFQPPGDLPQALIEGLDAKLARAGGLAVAAFLAGVTYEGGRRGHVLAFIGAVPGAEAALAREVSEALTFSGLDAGELDVVFLSGEDALAESMARVALRFDLPAVVLPKPPPAPGLDPAKPPRFK</sequence>
<organism evidence="1 2">
    <name type="scientific">Cereibacter sphaeroides</name>
    <name type="common">Rhodobacter sphaeroides</name>
    <dbReference type="NCBI Taxonomy" id="1063"/>
    <lineage>
        <taxon>Bacteria</taxon>
        <taxon>Pseudomonadati</taxon>
        <taxon>Pseudomonadota</taxon>
        <taxon>Alphaproteobacteria</taxon>
        <taxon>Rhodobacterales</taxon>
        <taxon>Paracoccaceae</taxon>
        <taxon>Cereibacter</taxon>
    </lineage>
</organism>
<name>A0A2W5SCR8_CERSP</name>
<proteinExistence type="predicted"/>
<gene>
    <name evidence="1" type="ORF">DI533_03240</name>
</gene>
<dbReference type="Proteomes" id="UP000248975">
    <property type="component" value="Unassembled WGS sequence"/>
</dbReference>
<dbReference type="AlphaFoldDB" id="A0A2W5SCR8"/>
<evidence type="ECO:0000313" key="1">
    <source>
        <dbReference type="EMBL" id="PZQ99686.1"/>
    </source>
</evidence>
<reference evidence="1 2" key="1">
    <citation type="submission" date="2017-08" db="EMBL/GenBank/DDBJ databases">
        <title>Infants hospitalized years apart are colonized by the same room-sourced microbial strains.</title>
        <authorList>
            <person name="Brooks B."/>
            <person name="Olm M.R."/>
            <person name="Firek B.A."/>
            <person name="Baker R."/>
            <person name="Thomas B.C."/>
            <person name="Morowitz M.J."/>
            <person name="Banfield J.F."/>
        </authorList>
    </citation>
    <scope>NUCLEOTIDE SEQUENCE [LARGE SCALE GENOMIC DNA]</scope>
    <source>
        <strain evidence="1">S2_003_000_R2_11</strain>
    </source>
</reference>
<protein>
    <submittedName>
        <fullName evidence="1">Uncharacterized protein</fullName>
    </submittedName>
</protein>
<comment type="caution">
    <text evidence="1">The sequence shown here is derived from an EMBL/GenBank/DDBJ whole genome shotgun (WGS) entry which is preliminary data.</text>
</comment>
<evidence type="ECO:0000313" key="2">
    <source>
        <dbReference type="Proteomes" id="UP000248975"/>
    </source>
</evidence>
<accession>A0A2W5SCR8</accession>